<keyword evidence="9 15" id="KW-0863">Zinc-finger</keyword>
<evidence type="ECO:0000256" key="16">
    <source>
        <dbReference type="SAM" id="MobiDB-lite"/>
    </source>
</evidence>
<dbReference type="InterPro" id="IPR057992">
    <property type="entry name" value="TPR_SYVN1_N"/>
</dbReference>
<gene>
    <name evidence="19" type="ORF">AMS68_006286</name>
</gene>
<name>A0A6H0Y1M9_9PEZI</name>
<dbReference type="Proteomes" id="UP000503462">
    <property type="component" value="Chromosome 4"/>
</dbReference>
<keyword evidence="20" id="KW-1185">Reference proteome</keyword>
<dbReference type="PANTHER" id="PTHR22763:SF184">
    <property type="entry name" value="E3 UBIQUITIN-PROTEIN LIGASE SYNOVIOLIN"/>
    <property type="match status" value="1"/>
</dbReference>
<keyword evidence="13 17" id="KW-1133">Transmembrane helix</keyword>
<dbReference type="OrthoDB" id="7759664at2759"/>
<organism evidence="19 20">
    <name type="scientific">Peltaster fructicola</name>
    <dbReference type="NCBI Taxonomy" id="286661"/>
    <lineage>
        <taxon>Eukaryota</taxon>
        <taxon>Fungi</taxon>
        <taxon>Dikarya</taxon>
        <taxon>Ascomycota</taxon>
        <taxon>Pezizomycotina</taxon>
        <taxon>Dothideomycetes</taxon>
        <taxon>Dothideomycetes incertae sedis</taxon>
        <taxon>Peltaster</taxon>
    </lineage>
</organism>
<feature type="transmembrane region" description="Helical" evidence="17">
    <location>
        <begin position="20"/>
        <end position="41"/>
    </location>
</feature>
<feature type="compositionally biased region" description="Polar residues" evidence="16">
    <location>
        <begin position="513"/>
        <end position="526"/>
    </location>
</feature>
<dbReference type="Pfam" id="PF25563">
    <property type="entry name" value="TPR_SYVN1_N"/>
    <property type="match status" value="1"/>
</dbReference>
<evidence type="ECO:0000256" key="3">
    <source>
        <dbReference type="ARBA" id="ARBA00004906"/>
    </source>
</evidence>
<feature type="domain" description="RING-type" evidence="18">
    <location>
        <begin position="184"/>
        <end position="245"/>
    </location>
</feature>
<feature type="compositionally biased region" description="Low complexity" evidence="16">
    <location>
        <begin position="496"/>
        <end position="507"/>
    </location>
</feature>
<evidence type="ECO:0000256" key="7">
    <source>
        <dbReference type="ARBA" id="ARBA00022692"/>
    </source>
</evidence>
<dbReference type="InterPro" id="IPR013083">
    <property type="entry name" value="Znf_RING/FYVE/PHD"/>
</dbReference>
<dbReference type="SUPFAM" id="SSF57850">
    <property type="entry name" value="RING/U-box"/>
    <property type="match status" value="1"/>
</dbReference>
<dbReference type="Pfam" id="PF13639">
    <property type="entry name" value="zf-RING_2"/>
    <property type="match status" value="1"/>
</dbReference>
<dbReference type="InterPro" id="IPR058051">
    <property type="entry name" value="Znf_RING_synoviolin"/>
</dbReference>
<comment type="similarity">
    <text evidence="4">Belongs to the HRD1 family.</text>
</comment>
<evidence type="ECO:0000256" key="17">
    <source>
        <dbReference type="SAM" id="Phobius"/>
    </source>
</evidence>
<evidence type="ECO:0000256" key="8">
    <source>
        <dbReference type="ARBA" id="ARBA00022723"/>
    </source>
</evidence>
<evidence type="ECO:0000256" key="15">
    <source>
        <dbReference type="PROSITE-ProRule" id="PRU00175"/>
    </source>
</evidence>
<keyword evidence="10" id="KW-0833">Ubl conjugation pathway</keyword>
<keyword evidence="11" id="KW-0256">Endoplasmic reticulum</keyword>
<protein>
    <recommendedName>
        <fullName evidence="5">RING-type E3 ubiquitin transferase</fullName>
        <ecNumber evidence="5">2.3.2.27</ecNumber>
    </recommendedName>
</protein>
<dbReference type="PANTHER" id="PTHR22763">
    <property type="entry name" value="RING ZINC FINGER PROTEIN"/>
    <property type="match status" value="1"/>
</dbReference>
<dbReference type="InterPro" id="IPR050731">
    <property type="entry name" value="HRD1_E3_ubiq-ligases"/>
</dbReference>
<evidence type="ECO:0000256" key="11">
    <source>
        <dbReference type="ARBA" id="ARBA00022824"/>
    </source>
</evidence>
<dbReference type="EC" id="2.3.2.27" evidence="5"/>
<dbReference type="GO" id="GO:0061630">
    <property type="term" value="F:ubiquitin protein ligase activity"/>
    <property type="evidence" value="ECO:0007669"/>
    <property type="project" value="UniProtKB-EC"/>
</dbReference>
<keyword evidence="8" id="KW-0479">Metal-binding</keyword>
<evidence type="ECO:0000256" key="10">
    <source>
        <dbReference type="ARBA" id="ARBA00022786"/>
    </source>
</evidence>
<evidence type="ECO:0000256" key="12">
    <source>
        <dbReference type="ARBA" id="ARBA00022833"/>
    </source>
</evidence>
<comment type="subcellular location">
    <subcellularLocation>
        <location evidence="2">Endoplasmic reticulum membrane</location>
        <topology evidence="2">Multi-pass membrane protein</topology>
    </subcellularLocation>
</comment>
<keyword evidence="7 17" id="KW-0812">Transmembrane</keyword>
<dbReference type="GO" id="GO:0008270">
    <property type="term" value="F:zinc ion binding"/>
    <property type="evidence" value="ECO:0007669"/>
    <property type="project" value="UniProtKB-KW"/>
</dbReference>
<accession>A0A6H0Y1M9</accession>
<dbReference type="GO" id="GO:0005789">
    <property type="term" value="C:endoplasmic reticulum membrane"/>
    <property type="evidence" value="ECO:0007669"/>
    <property type="project" value="UniProtKB-SubCell"/>
</dbReference>
<comment type="catalytic activity">
    <reaction evidence="1">
        <text>S-ubiquitinyl-[E2 ubiquitin-conjugating enzyme]-L-cysteine + [acceptor protein]-L-lysine = [E2 ubiquitin-conjugating enzyme]-L-cysteine + N(6)-ubiquitinyl-[acceptor protein]-L-lysine.</text>
        <dbReference type="EC" id="2.3.2.27"/>
    </reaction>
</comment>
<feature type="compositionally biased region" description="Basic and acidic residues" evidence="16">
    <location>
        <begin position="527"/>
        <end position="552"/>
    </location>
</feature>
<evidence type="ECO:0000256" key="5">
    <source>
        <dbReference type="ARBA" id="ARBA00012483"/>
    </source>
</evidence>
<evidence type="ECO:0000259" key="18">
    <source>
        <dbReference type="PROSITE" id="PS50089"/>
    </source>
</evidence>
<keyword evidence="12" id="KW-0862">Zinc</keyword>
<comment type="pathway">
    <text evidence="3">Protein modification; protein ubiquitination.</text>
</comment>
<feature type="compositionally biased region" description="Low complexity" evidence="16">
    <location>
        <begin position="454"/>
        <end position="477"/>
    </location>
</feature>
<evidence type="ECO:0000256" key="6">
    <source>
        <dbReference type="ARBA" id="ARBA00022679"/>
    </source>
</evidence>
<dbReference type="InterPro" id="IPR001841">
    <property type="entry name" value="Znf_RING"/>
</dbReference>
<dbReference type="EMBL" id="CP051142">
    <property type="protein sequence ID" value="QIX00769.1"/>
    <property type="molecule type" value="Genomic_DNA"/>
</dbReference>
<feature type="region of interest" description="Disordered" evidence="16">
    <location>
        <begin position="406"/>
        <end position="561"/>
    </location>
</feature>
<evidence type="ECO:0000256" key="4">
    <source>
        <dbReference type="ARBA" id="ARBA00010089"/>
    </source>
</evidence>
<evidence type="ECO:0000256" key="2">
    <source>
        <dbReference type="ARBA" id="ARBA00004477"/>
    </source>
</evidence>
<evidence type="ECO:0000256" key="13">
    <source>
        <dbReference type="ARBA" id="ARBA00022989"/>
    </source>
</evidence>
<sequence length="561" mass="61458">MTRYCLETVAADPRPGMMVIFTFEFAILTVFSTFTLCRYLLSLVSTLVTKQQMVKAIEERKTEIRAERAAAIRDQPEGESLPQPEEPIEVDENEVDVPGWEEKRRWLFALEMTADFLKLLLYIVFFTVSITFSGLPMHIMRDVYMTFASFTKRLGDYVNYKKATSDMNARYPDATTAEIRDDACIVCREDMIAWEDPAAAELDPAGARPRRDEGLRAKKLPCGHILHLRCLKAWLERQQVCPTCRRPVIAAIPPLATNAAPVNCRRRPGVPPAPVANNAAQPRQANPNRARFFNLGPLRVGFLNAPAGQMDNIVNQLRGVQPPAQQAAHVPAVPAATAPGQPTGSDVQRGNEARLSQTELARLSQRLAHEANMLNVEQSQLSTIRAMAHEFGRLSSLHEHNTALGRTFQPSMPNLDASPQMLTGHPSQSVPAGNEALPQGMTLPEGAPSANVAPPMLAELSSSLLSPPTGTDSSSQIPTPPSSTPVQTSRAPQATSTEVSSVGAAESEAARTTPWTSQNWDFNSSPERSEPEHNEKSSPENPHDKGKGRAVEVEDVPDTEE</sequence>
<evidence type="ECO:0000256" key="9">
    <source>
        <dbReference type="ARBA" id="ARBA00022771"/>
    </source>
</evidence>
<dbReference type="GO" id="GO:0036503">
    <property type="term" value="P:ERAD pathway"/>
    <property type="evidence" value="ECO:0007669"/>
    <property type="project" value="TreeGrafter"/>
</dbReference>
<feature type="transmembrane region" description="Helical" evidence="17">
    <location>
        <begin position="119"/>
        <end position="139"/>
    </location>
</feature>
<evidence type="ECO:0000313" key="20">
    <source>
        <dbReference type="Proteomes" id="UP000503462"/>
    </source>
</evidence>
<keyword evidence="14 17" id="KW-0472">Membrane</keyword>
<dbReference type="Gene3D" id="3.30.40.10">
    <property type="entry name" value="Zinc/RING finger domain, C3HC4 (zinc finger)"/>
    <property type="match status" value="1"/>
</dbReference>
<proteinExistence type="inferred from homology"/>
<evidence type="ECO:0000313" key="19">
    <source>
        <dbReference type="EMBL" id="QIX00769.1"/>
    </source>
</evidence>
<keyword evidence="6" id="KW-0808">Transferase</keyword>
<dbReference type="AlphaFoldDB" id="A0A6H0Y1M9"/>
<reference evidence="19 20" key="1">
    <citation type="journal article" date="2016" name="Sci. Rep.">
        <title>Peltaster fructicola genome reveals evolution from an invasive phytopathogen to an ectophytic parasite.</title>
        <authorList>
            <person name="Xu C."/>
            <person name="Chen H."/>
            <person name="Gleason M.L."/>
            <person name="Xu J.R."/>
            <person name="Liu H."/>
            <person name="Zhang R."/>
            <person name="Sun G."/>
        </authorList>
    </citation>
    <scope>NUCLEOTIDE SEQUENCE [LARGE SCALE GENOMIC DNA]</scope>
    <source>
        <strain evidence="19 20">LNHT1506</strain>
    </source>
</reference>
<dbReference type="PROSITE" id="PS50089">
    <property type="entry name" value="ZF_RING_2"/>
    <property type="match status" value="1"/>
</dbReference>
<dbReference type="GO" id="GO:0043161">
    <property type="term" value="P:proteasome-mediated ubiquitin-dependent protein catabolic process"/>
    <property type="evidence" value="ECO:0007669"/>
    <property type="project" value="TreeGrafter"/>
</dbReference>
<evidence type="ECO:0000256" key="14">
    <source>
        <dbReference type="ARBA" id="ARBA00023136"/>
    </source>
</evidence>
<dbReference type="SMART" id="SM00184">
    <property type="entry name" value="RING"/>
    <property type="match status" value="1"/>
</dbReference>
<dbReference type="CDD" id="cd16479">
    <property type="entry name" value="RING-H2_synoviolin"/>
    <property type="match status" value="1"/>
</dbReference>
<evidence type="ECO:0000256" key="1">
    <source>
        <dbReference type="ARBA" id="ARBA00000900"/>
    </source>
</evidence>